<keyword evidence="3" id="KW-1185">Reference proteome</keyword>
<dbReference type="PANTHER" id="PTHR10039">
    <property type="entry name" value="AMELOGENIN"/>
    <property type="match status" value="1"/>
</dbReference>
<feature type="region of interest" description="Disordered" evidence="1">
    <location>
        <begin position="112"/>
        <end position="172"/>
    </location>
</feature>
<feature type="region of interest" description="Disordered" evidence="1">
    <location>
        <begin position="47"/>
        <end position="74"/>
    </location>
</feature>
<gene>
    <name evidence="2" type="ORF">BDV98DRAFT_583950</name>
</gene>
<sequence length="564" mass="62736">MLPQTYSASLSEFNVKERRRDKIRAKLKDLRQSAFGVASDKAVPAISESATGSTTTDALGLTRPTTPALTSMPTVSTMLSAPDTRLSTTQAADPASTTTSFASSAITLPVVSTPFEGPTATTMPTASHDTTTAMSSASIPMTSTNPSFPISKTVLASGTTDSPDPKREERREKLRGVVDKTWQGLRIISSVLAPIVPAPFNAPIELFKSISDLVALVGDLIKALSAQDTTFQGIKFLLTSRPHPRIGEEFRPIQRHAIYRMEQISPGQATEDIRHYLRAEIPQPLLAALDVLVERCAGLFIVAATVVRYTKPPFETYGLSPAEQKERLEEFLQMDTRPITVEVGEEELLVDSLYKVILKQALPQRRRARGLAERIMYAVLTARRPLTISKLTPLVALSTEDLDEQAVATNINRFHAVFYVSGQDQQVMTYHKSFSDFLLSQSRCPDHANQASSYFFHRTSECLQVMDNFLHFNMGSFASSYFLDVDDTDLAWRVKANISQKLEYACRFWAMHLSSMRHSNKANTQHLEQLLLGFFCHKVLFWMETMHLQCILLATGHITFMSTS</sequence>
<dbReference type="PANTHER" id="PTHR10039:SF14">
    <property type="entry name" value="NACHT DOMAIN-CONTAINING PROTEIN"/>
    <property type="match status" value="1"/>
</dbReference>
<dbReference type="EMBL" id="ML178831">
    <property type="protein sequence ID" value="TFK99994.1"/>
    <property type="molecule type" value="Genomic_DNA"/>
</dbReference>
<organism evidence="2 3">
    <name type="scientific">Pterulicium gracile</name>
    <dbReference type="NCBI Taxonomy" id="1884261"/>
    <lineage>
        <taxon>Eukaryota</taxon>
        <taxon>Fungi</taxon>
        <taxon>Dikarya</taxon>
        <taxon>Basidiomycota</taxon>
        <taxon>Agaricomycotina</taxon>
        <taxon>Agaricomycetes</taxon>
        <taxon>Agaricomycetidae</taxon>
        <taxon>Agaricales</taxon>
        <taxon>Pleurotineae</taxon>
        <taxon>Pterulaceae</taxon>
        <taxon>Pterulicium</taxon>
    </lineage>
</organism>
<accession>A0A5C3QD33</accession>
<dbReference type="AlphaFoldDB" id="A0A5C3QD33"/>
<reference evidence="2 3" key="1">
    <citation type="journal article" date="2019" name="Nat. Ecol. Evol.">
        <title>Megaphylogeny resolves global patterns of mushroom evolution.</title>
        <authorList>
            <person name="Varga T."/>
            <person name="Krizsan K."/>
            <person name="Foldi C."/>
            <person name="Dima B."/>
            <person name="Sanchez-Garcia M."/>
            <person name="Sanchez-Ramirez S."/>
            <person name="Szollosi G.J."/>
            <person name="Szarkandi J.G."/>
            <person name="Papp V."/>
            <person name="Albert L."/>
            <person name="Andreopoulos W."/>
            <person name="Angelini C."/>
            <person name="Antonin V."/>
            <person name="Barry K.W."/>
            <person name="Bougher N.L."/>
            <person name="Buchanan P."/>
            <person name="Buyck B."/>
            <person name="Bense V."/>
            <person name="Catcheside P."/>
            <person name="Chovatia M."/>
            <person name="Cooper J."/>
            <person name="Damon W."/>
            <person name="Desjardin D."/>
            <person name="Finy P."/>
            <person name="Geml J."/>
            <person name="Haridas S."/>
            <person name="Hughes K."/>
            <person name="Justo A."/>
            <person name="Karasinski D."/>
            <person name="Kautmanova I."/>
            <person name="Kiss B."/>
            <person name="Kocsube S."/>
            <person name="Kotiranta H."/>
            <person name="LaButti K.M."/>
            <person name="Lechner B.E."/>
            <person name="Liimatainen K."/>
            <person name="Lipzen A."/>
            <person name="Lukacs Z."/>
            <person name="Mihaltcheva S."/>
            <person name="Morgado L.N."/>
            <person name="Niskanen T."/>
            <person name="Noordeloos M.E."/>
            <person name="Ohm R.A."/>
            <person name="Ortiz-Santana B."/>
            <person name="Ovrebo C."/>
            <person name="Racz N."/>
            <person name="Riley R."/>
            <person name="Savchenko A."/>
            <person name="Shiryaev A."/>
            <person name="Soop K."/>
            <person name="Spirin V."/>
            <person name="Szebenyi C."/>
            <person name="Tomsovsky M."/>
            <person name="Tulloss R.E."/>
            <person name="Uehling J."/>
            <person name="Grigoriev I.V."/>
            <person name="Vagvolgyi C."/>
            <person name="Papp T."/>
            <person name="Martin F.M."/>
            <person name="Miettinen O."/>
            <person name="Hibbett D.S."/>
            <person name="Nagy L.G."/>
        </authorList>
    </citation>
    <scope>NUCLEOTIDE SEQUENCE [LARGE SCALE GENOMIC DNA]</scope>
    <source>
        <strain evidence="2 3">CBS 309.79</strain>
    </source>
</reference>
<dbReference type="Proteomes" id="UP000305067">
    <property type="component" value="Unassembled WGS sequence"/>
</dbReference>
<feature type="compositionally biased region" description="Basic and acidic residues" evidence="1">
    <location>
        <begin position="163"/>
        <end position="172"/>
    </location>
</feature>
<feature type="compositionally biased region" description="Polar residues" evidence="1">
    <location>
        <begin position="119"/>
        <end position="162"/>
    </location>
</feature>
<protein>
    <submittedName>
        <fullName evidence="2">Uncharacterized protein</fullName>
    </submittedName>
</protein>
<proteinExistence type="predicted"/>
<evidence type="ECO:0000256" key="1">
    <source>
        <dbReference type="SAM" id="MobiDB-lite"/>
    </source>
</evidence>
<feature type="compositionally biased region" description="Polar residues" evidence="1">
    <location>
        <begin position="48"/>
        <end position="74"/>
    </location>
</feature>
<name>A0A5C3QD33_9AGAR</name>
<evidence type="ECO:0000313" key="3">
    <source>
        <dbReference type="Proteomes" id="UP000305067"/>
    </source>
</evidence>
<dbReference type="OrthoDB" id="3046644at2759"/>
<dbReference type="STRING" id="1884261.A0A5C3QD33"/>
<evidence type="ECO:0000313" key="2">
    <source>
        <dbReference type="EMBL" id="TFK99994.1"/>
    </source>
</evidence>